<organism evidence="1 2">
    <name type="scientific">Plasmodium relictum</name>
    <dbReference type="NCBI Taxonomy" id="85471"/>
    <lineage>
        <taxon>Eukaryota</taxon>
        <taxon>Sar</taxon>
        <taxon>Alveolata</taxon>
        <taxon>Apicomplexa</taxon>
        <taxon>Aconoidasida</taxon>
        <taxon>Haemosporida</taxon>
        <taxon>Plasmodiidae</taxon>
        <taxon>Plasmodium</taxon>
        <taxon>Plasmodium (Haemamoeba)</taxon>
    </lineage>
</organism>
<keyword evidence="2" id="KW-1185">Reference proteome</keyword>
<dbReference type="VEuPathDB" id="PlasmoDB:PRELSG_1450500"/>
<dbReference type="OMA" id="YELRYYY"/>
<name>A0A1J1HBI5_PLARL</name>
<dbReference type="Proteomes" id="UP000220158">
    <property type="component" value="Chromosome 14"/>
</dbReference>
<dbReference type="AlphaFoldDB" id="A0A1J1HBI5"/>
<dbReference type="KEGG" id="prel:PRELSG_1450500"/>
<dbReference type="OrthoDB" id="377316at2759"/>
<reference evidence="1 2" key="1">
    <citation type="submission" date="2015-04" db="EMBL/GenBank/DDBJ databases">
        <authorList>
            <consortium name="Pathogen Informatics"/>
        </authorList>
    </citation>
    <scope>NUCLEOTIDE SEQUENCE [LARGE SCALE GENOMIC DNA]</scope>
    <source>
        <strain evidence="1 2">SGS1</strain>
    </source>
</reference>
<evidence type="ECO:0000313" key="2">
    <source>
        <dbReference type="Proteomes" id="UP000220158"/>
    </source>
</evidence>
<protein>
    <submittedName>
        <fullName evidence="1">Uncharacterized protein</fullName>
    </submittedName>
</protein>
<dbReference type="GeneID" id="39738937"/>
<sequence length="341" mass="40883">MITSIDVIHELLTTIYYNIFSRNRNNINKFDVLLYLDDYYYFDILKKVSEDIKDLDNSSIIIEKEDFNTIFNNFSSRRNYIIKSKVYSNDNEKRIDFLHELLCDLLCLLYKNKSIKKNRIIPKIYNSGKNEKWKNIENHLLSIAKLNNKNISKINEKSMVDILDINIENFKNEDIIIQKKVNKDTEKILNTLIDKYNAEYELRFYYIFLNYNLTIQTMLTSNLVNLYSKEVKNIIKNVIEIKKEKYQPINIYDVLSFQYNQIKFNKSSQDNLITPVKKIQIMSDIVERGGIPTEFSKKVILKDVMNANYSLKEKYNKSRNQNEYFNGKKYKVRNYYESSRR</sequence>
<evidence type="ECO:0000313" key="1">
    <source>
        <dbReference type="EMBL" id="CRH02771.1"/>
    </source>
</evidence>
<dbReference type="EMBL" id="LN835309">
    <property type="protein sequence ID" value="CRH02771.1"/>
    <property type="molecule type" value="Genomic_DNA"/>
</dbReference>
<accession>A0A1J1HBI5</accession>
<gene>
    <name evidence="1" type="ORF">PRELSG_1450500</name>
</gene>
<dbReference type="RefSeq" id="XP_028535291.1">
    <property type="nucleotide sequence ID" value="XM_028679593.1"/>
</dbReference>
<proteinExistence type="predicted"/>